<evidence type="ECO:0000313" key="1">
    <source>
        <dbReference type="EMBL" id="KAH3784273.1"/>
    </source>
</evidence>
<proteinExistence type="predicted"/>
<reference evidence="1" key="2">
    <citation type="submission" date="2020-11" db="EMBL/GenBank/DDBJ databases">
        <authorList>
            <person name="McCartney M.A."/>
            <person name="Auch B."/>
            <person name="Kono T."/>
            <person name="Mallez S."/>
            <person name="Becker A."/>
            <person name="Gohl D.M."/>
            <person name="Silverstein K.A.T."/>
            <person name="Koren S."/>
            <person name="Bechman K.B."/>
            <person name="Herman A."/>
            <person name="Abrahante J.E."/>
            <person name="Garbe J."/>
        </authorList>
    </citation>
    <scope>NUCLEOTIDE SEQUENCE</scope>
    <source>
        <strain evidence="1">Duluth1</strain>
        <tissue evidence="1">Whole animal</tissue>
    </source>
</reference>
<reference evidence="1" key="1">
    <citation type="journal article" date="2019" name="bioRxiv">
        <title>The Genome of the Zebra Mussel, Dreissena polymorpha: A Resource for Invasive Species Research.</title>
        <authorList>
            <person name="McCartney M.A."/>
            <person name="Auch B."/>
            <person name="Kono T."/>
            <person name="Mallez S."/>
            <person name="Zhang Y."/>
            <person name="Obille A."/>
            <person name="Becker A."/>
            <person name="Abrahante J.E."/>
            <person name="Garbe J."/>
            <person name="Badalamenti J.P."/>
            <person name="Herman A."/>
            <person name="Mangelson H."/>
            <person name="Liachko I."/>
            <person name="Sullivan S."/>
            <person name="Sone E.D."/>
            <person name="Koren S."/>
            <person name="Silverstein K.A.T."/>
            <person name="Beckman K.B."/>
            <person name="Gohl D.M."/>
        </authorList>
    </citation>
    <scope>NUCLEOTIDE SEQUENCE</scope>
    <source>
        <strain evidence="1">Duluth1</strain>
        <tissue evidence="1">Whole animal</tissue>
    </source>
</reference>
<accession>A0A9D4ERW8</accession>
<keyword evidence="2" id="KW-1185">Reference proteome</keyword>
<evidence type="ECO:0000313" key="2">
    <source>
        <dbReference type="Proteomes" id="UP000828390"/>
    </source>
</evidence>
<gene>
    <name evidence="1" type="ORF">DPMN_162227</name>
</gene>
<sequence length="61" mass="6566">MSSSKNLPEKLPIIYKGKGMTAVKEAHVRRALESKNGNKRIVTSAALAKALSDIGVNEETI</sequence>
<dbReference type="EMBL" id="JAIWYP010000008">
    <property type="protein sequence ID" value="KAH3784273.1"/>
    <property type="molecule type" value="Genomic_DNA"/>
</dbReference>
<organism evidence="1 2">
    <name type="scientific">Dreissena polymorpha</name>
    <name type="common">Zebra mussel</name>
    <name type="synonym">Mytilus polymorpha</name>
    <dbReference type="NCBI Taxonomy" id="45954"/>
    <lineage>
        <taxon>Eukaryota</taxon>
        <taxon>Metazoa</taxon>
        <taxon>Spiralia</taxon>
        <taxon>Lophotrochozoa</taxon>
        <taxon>Mollusca</taxon>
        <taxon>Bivalvia</taxon>
        <taxon>Autobranchia</taxon>
        <taxon>Heteroconchia</taxon>
        <taxon>Euheterodonta</taxon>
        <taxon>Imparidentia</taxon>
        <taxon>Neoheterodontei</taxon>
        <taxon>Myida</taxon>
        <taxon>Dreissenoidea</taxon>
        <taxon>Dreissenidae</taxon>
        <taxon>Dreissena</taxon>
    </lineage>
</organism>
<dbReference type="AlphaFoldDB" id="A0A9D4ERW8"/>
<name>A0A9D4ERW8_DREPO</name>
<comment type="caution">
    <text evidence="1">The sequence shown here is derived from an EMBL/GenBank/DDBJ whole genome shotgun (WGS) entry which is preliminary data.</text>
</comment>
<protein>
    <submittedName>
        <fullName evidence="1">Uncharacterized protein</fullName>
    </submittedName>
</protein>
<dbReference type="Proteomes" id="UP000828390">
    <property type="component" value="Unassembled WGS sequence"/>
</dbReference>